<evidence type="ECO:0000256" key="4">
    <source>
        <dbReference type="ARBA" id="ARBA00022553"/>
    </source>
</evidence>
<dbReference type="SUPFAM" id="SSF52777">
    <property type="entry name" value="CoA-dependent acyltransferases"/>
    <property type="match status" value="10"/>
</dbReference>
<evidence type="ECO:0000259" key="7">
    <source>
        <dbReference type="PROSITE" id="PS50075"/>
    </source>
</evidence>
<dbReference type="NCBIfam" id="NF003417">
    <property type="entry name" value="PRK04813.1"/>
    <property type="match status" value="3"/>
</dbReference>
<dbReference type="PANTHER" id="PTHR45527">
    <property type="entry name" value="NONRIBOSOMAL PEPTIDE SYNTHETASE"/>
    <property type="match status" value="1"/>
</dbReference>
<dbReference type="GO" id="GO:0044550">
    <property type="term" value="P:secondary metabolite biosynthetic process"/>
    <property type="evidence" value="ECO:0007669"/>
    <property type="project" value="UniProtKB-ARBA"/>
</dbReference>
<dbReference type="FunFam" id="3.30.300.30:FF:000010">
    <property type="entry name" value="Enterobactin synthetase component F"/>
    <property type="match status" value="2"/>
</dbReference>
<dbReference type="SUPFAM" id="SSF47336">
    <property type="entry name" value="ACP-like"/>
    <property type="match status" value="3"/>
</dbReference>
<proteinExistence type="inferred from homology"/>
<dbReference type="GO" id="GO:0005737">
    <property type="term" value="C:cytoplasm"/>
    <property type="evidence" value="ECO:0007669"/>
    <property type="project" value="TreeGrafter"/>
</dbReference>
<keyword evidence="4" id="KW-0597">Phosphoprotein</keyword>
<comment type="caution">
    <text evidence="8">The sequence shown here is derived from an EMBL/GenBank/DDBJ whole genome shotgun (WGS) entry which is preliminary data.</text>
</comment>
<feature type="domain" description="Carrier" evidence="7">
    <location>
        <begin position="3513"/>
        <end position="3588"/>
    </location>
</feature>
<name>A0A0C1MCU3_9GAMM</name>
<dbReference type="Pfam" id="PF13193">
    <property type="entry name" value="AMP-binding_C"/>
    <property type="match status" value="3"/>
</dbReference>
<dbReference type="InterPro" id="IPR023213">
    <property type="entry name" value="CAT-like_dom_sf"/>
</dbReference>
<feature type="domain" description="Carrier" evidence="7">
    <location>
        <begin position="2482"/>
        <end position="2556"/>
    </location>
</feature>
<dbReference type="FunFam" id="3.40.50.12780:FF:000012">
    <property type="entry name" value="Non-ribosomal peptide synthetase"/>
    <property type="match status" value="1"/>
</dbReference>
<dbReference type="Proteomes" id="UP000031327">
    <property type="component" value="Unassembled WGS sequence"/>
</dbReference>
<dbReference type="OrthoDB" id="9757559at2"/>
<evidence type="ECO:0000256" key="6">
    <source>
        <dbReference type="SAM" id="MobiDB-lite"/>
    </source>
</evidence>
<dbReference type="Gene3D" id="3.40.50.980">
    <property type="match status" value="6"/>
</dbReference>
<protein>
    <recommendedName>
        <fullName evidence="7">Carrier domain-containing protein</fullName>
    </recommendedName>
</protein>
<feature type="domain" description="Carrier" evidence="7">
    <location>
        <begin position="999"/>
        <end position="1073"/>
    </location>
</feature>
<dbReference type="InterPro" id="IPR000873">
    <property type="entry name" value="AMP-dep_synth/lig_dom"/>
</dbReference>
<keyword evidence="3" id="KW-0596">Phosphopantetheine</keyword>
<dbReference type="InterPro" id="IPR025110">
    <property type="entry name" value="AMP-bd_C"/>
</dbReference>
<dbReference type="InterPro" id="IPR001242">
    <property type="entry name" value="Condensation_dom"/>
</dbReference>
<dbReference type="Gene3D" id="3.30.559.10">
    <property type="entry name" value="Chloramphenicol acetyltransferase-like domain"/>
    <property type="match status" value="5"/>
</dbReference>
<dbReference type="FunFam" id="3.30.300.30:FF:000015">
    <property type="entry name" value="Nonribosomal peptide synthase SidD"/>
    <property type="match status" value="1"/>
</dbReference>
<dbReference type="PROSITE" id="PS50075">
    <property type="entry name" value="CARRIER"/>
    <property type="match status" value="3"/>
</dbReference>
<dbReference type="InterPro" id="IPR010071">
    <property type="entry name" value="AA_adenyl_dom"/>
</dbReference>
<dbReference type="Gene3D" id="3.30.559.30">
    <property type="entry name" value="Nonribosomal peptide synthetase, condensation domain"/>
    <property type="match status" value="5"/>
</dbReference>
<comment type="cofactor">
    <cofactor evidence="1">
        <name>pantetheine 4'-phosphate</name>
        <dbReference type="ChEBI" id="CHEBI:47942"/>
    </cofactor>
</comment>
<dbReference type="CDD" id="cd17646">
    <property type="entry name" value="A_NRPS_AB3403-like"/>
    <property type="match status" value="1"/>
</dbReference>
<dbReference type="GO" id="GO:0043041">
    <property type="term" value="P:amino acid activation for nonribosomal peptide biosynthetic process"/>
    <property type="evidence" value="ECO:0007669"/>
    <property type="project" value="TreeGrafter"/>
</dbReference>
<dbReference type="CDD" id="cd05930">
    <property type="entry name" value="A_NRPS"/>
    <property type="match status" value="1"/>
</dbReference>
<organism evidence="8 9">
    <name type="scientific">Pseudoalteromonas luteoviolacea</name>
    <dbReference type="NCBI Taxonomy" id="43657"/>
    <lineage>
        <taxon>Bacteria</taxon>
        <taxon>Pseudomonadati</taxon>
        <taxon>Pseudomonadota</taxon>
        <taxon>Gammaproteobacteria</taxon>
        <taxon>Alteromonadales</taxon>
        <taxon>Pseudoalteromonadaceae</taxon>
        <taxon>Pseudoalteromonas</taxon>
    </lineage>
</organism>
<dbReference type="Gene3D" id="2.30.38.10">
    <property type="entry name" value="Luciferase, Domain 3"/>
    <property type="match status" value="3"/>
</dbReference>
<dbReference type="InterPro" id="IPR009081">
    <property type="entry name" value="PP-bd_ACP"/>
</dbReference>
<dbReference type="Pfam" id="PF00501">
    <property type="entry name" value="AMP-binding"/>
    <property type="match status" value="3"/>
</dbReference>
<dbReference type="InterPro" id="IPR006162">
    <property type="entry name" value="Ppantetheine_attach_site"/>
</dbReference>
<dbReference type="InterPro" id="IPR020845">
    <property type="entry name" value="AMP-binding_CS"/>
</dbReference>
<dbReference type="FunFam" id="3.40.50.980:FF:000002">
    <property type="entry name" value="Enterobactin synthetase component F"/>
    <property type="match status" value="1"/>
</dbReference>
<feature type="region of interest" description="Disordered" evidence="6">
    <location>
        <begin position="4031"/>
        <end position="4054"/>
    </location>
</feature>
<dbReference type="SUPFAM" id="SSF56801">
    <property type="entry name" value="Acetyl-CoA synthetase-like"/>
    <property type="match status" value="3"/>
</dbReference>
<evidence type="ECO:0000256" key="5">
    <source>
        <dbReference type="ARBA" id="ARBA00022737"/>
    </source>
</evidence>
<gene>
    <name evidence="8" type="ORF">JF50_22025</name>
</gene>
<dbReference type="InterPro" id="IPR020806">
    <property type="entry name" value="PKS_PP-bd"/>
</dbReference>
<dbReference type="InterPro" id="IPR010060">
    <property type="entry name" value="NRPS_synth"/>
</dbReference>
<dbReference type="PROSITE" id="PS00012">
    <property type="entry name" value="PHOSPHOPANTETHEINE"/>
    <property type="match status" value="1"/>
</dbReference>
<dbReference type="PROSITE" id="PS00455">
    <property type="entry name" value="AMP_BINDING"/>
    <property type="match status" value="2"/>
</dbReference>
<dbReference type="EMBL" id="JWIC01000010">
    <property type="protein sequence ID" value="KID54599.1"/>
    <property type="molecule type" value="Genomic_DNA"/>
</dbReference>
<dbReference type="CDD" id="cd19531">
    <property type="entry name" value="LCL_NRPS-like"/>
    <property type="match status" value="3"/>
</dbReference>
<evidence type="ECO:0000313" key="8">
    <source>
        <dbReference type="EMBL" id="KID54599.1"/>
    </source>
</evidence>
<reference evidence="8 9" key="1">
    <citation type="submission" date="2014-12" db="EMBL/GenBank/DDBJ databases">
        <title>Draft Genome Sequence of Pseudoalteromonas luteoviolacea HI1.</title>
        <authorList>
            <person name="Asahina A.Y."/>
            <person name="Hadfield M.G."/>
        </authorList>
    </citation>
    <scope>NUCLEOTIDE SEQUENCE [LARGE SCALE GENOMIC DNA]</scope>
    <source>
        <strain evidence="8 9">HI1</strain>
    </source>
</reference>
<dbReference type="Gene3D" id="3.30.300.30">
    <property type="match status" value="3"/>
</dbReference>
<sequence>MSEQKRRRRRERGGALTEEQQLKLKAKLADSQSRAKQNQLVVRQDRSAKVPLTSAQQRLWTAWQLDPADSVYNLAGTLSFQGQLNKAWVQASFSHLVAKHGILNSRFSEEAGTTVQQLQADNAFTFIDVPSQDDTVQQAFEIADQPFDLTAEPLLRVALLESSGECTLLVVMHHIVTDGTSMQQLFNEFIQAYALLQSQQSLPELTPQADYLDYALWLAQQDHTALLDKQLTDWQAALGDDFEPLRLPANSLARQGGNYPITTQSMTLPSDLWQQVQALTKQHQVTPYLVLLSAFQYLLHRYSDQHDVKVGVPIANRHHAQTHGLIGFFINTQVVRLEVAPQDSFSAILDKAKSFSQFAQANQDLPFEHLLDAIKPPRSTGSHPLFQVMFNYLKRDKGAMDSLQGVRLKDTQALRFSMPFDLQLDVIEEVSGDTTLHLYYANTLYSEAFAKHCLDELAALLSAVSLHPASPLQYLDWYPAHRQQSLESFSNGESAFEWQDSIADIISAQAQKTPEQSALIFAGEHMSYAQFEQRTNQLAHWLIAQGIGAEDQIGVYFDRSFEMVIALIGVMKSGAAYVPLDPNLPADRVEYIAQNSTFKLVLGNRDNQQFNVPYFAWSALSEHLAAHSGDYPNVTIVPQQAAYVIYTSGSTGKPKGVVNHHHALYNRISWQDQAYPIGSQDRVLQKTPYGFDVSVWEFFWPLMRGATLVVAEPEIHKEPRELAELIQAQQVTLLHFVPSMLQAFISEPLAQKCISIKHIICSGEALPAALQADTLKLLPQLEIHNLYGPTEAAIDVSYYECDGRADKAVPIGKPIAGCELWVLDQQLNLSPIGAVGELYIGGVGLARGYANRPDLSAERFVANPFAHDGSRLYRSGDLVRWSELGELEYLGRTDHQVKIRGLRIELGEIETQLFAQDGVKEAVVVAVSGPNGGARLAAYVSGSSLDESRLQQGLSDALPDYMVPSSIMVLDALPLSSNGKVDRKALPEPKLQTQRAYQAPQGERETLLCQTWQQVLGQSPIGRDDNFFALGGDSILSLQIVSAMRQHGFALSAKQVFEAPTIAQLAKALSELSDADKIPQVVSGDAPLLPIQHTFFARQPSQIDHWNQAIRLTPPAPIGLAQLNDSVQMLIKHHDSLRLQFQQQGAWQQTYREYDEANYREVVWYQQTTDSEFDTYLLNAAEQAQASLSIQRADSLRVLYVHSENRQALILIAHHLVIDGVSWRVLVDDLLQGIELATAGKAVALPPKSHSYQYWAQQLQAYPSAHANEFALWQNQQCDALELPNYVAEGDATIASAETLQVKLSESHTQALLSQASRPYRTHIDELLLAALSVALKQWTGSTDAQVFLEGHGREPWQSQLDLSRTVGWFTSLYPVKLSDGDDLAQTIVSTKERLRALPNKGIGYGAFKYYGSEAQQQALRTERKPQIEFNYLGQLDANSNTQLADWQMSTDGVGSSIAAQNPLSADIAINGAIQNSQLQLAISYSGARLLSSDMAEFAQYFEQALSEVINHCLEAEVRLTPADVPLLSLSQDELDALPIAPSSVSSIYPLSAMQQGMMFHSMIEQSAAYLNQLRLDISGLDVTRFKAAWQQVVARHEALRTGFISGAQQPLQYVIHDHQIVFDELDWQAEPEKSADKLARTILDTGFAVTEEVGLMSFTLVQQSAQQHHFIWTYHHMLLDGWSSTAVLAEVMMAYQGHALPQPGGQYQDYLAYLAKQDEAAGDAYWQSRLAQLNDASYLTELQNRDVLDSQLGYAQHTLQLDESQAAQLQAFAQQQEITVNTVLQGAWSLLLSRMLNKSAVCFGATTSGRPADLVGSDSTVGLFINTLPVISTLDNEQIVGQWLKACQQDSMQSREFEHTPLYQVQKLADGQVSFDQQGLFDSLLIFENYPISETLGANELGGAKFSLVENREETNYPLTVFVETAQGLTINFAYQGWRLSAEFVAHLANNLARLLDALQTQVEQPLGHIQLLDDATQAQVKQLGMGKSHTLPSSDALAMFEAQAKQTPLAVAVQNEQGDQLSYDALNGRANQLARALLAAGLTTEMPVAISMTRGIEMIVAILAVSKAGGVYVPIAVELPEERRDYICQHSGAKFALTNSEVSFTEYVSCLNVTDLPLTSYDDGNLNVQRHHHQLVYTLYTSGSTGLPKGVAISHGNLVNFLLGMQQQLGLESALNALALTSLSFDISGLEIYLPLISGGTVTVAQNASTLSATLLAEQDLIQATPAGWRSLLELDLLTQVQGKRALCGGEALPAELVADLAQSGVQLWNMYGPTETTIWSSCYQVTQAPVHLGDATLNTQLYVLDNQLNLCPQQVAGELYIAGLGLARGYLARPELSAERFVANPFAEDGGRLYRTGDLVRWNQAGQLEYLGRTDHQVKIRGYRIELGDIEAQLYRCDGVSEAVVVDDNSTGATQLVGYVSGKALDSEMIKTTIAQWLPDYMVPALVMTLDEMPHNSNGKIDRKALPAPQWQETQAYVAPQTETESRLATIWQSVLGAEQVGREDNFFALGGDSIKALSVASQGKQSGLNFELPQLLSTGNLAQLAALIDGNEASAKPALQRQTQRYSGLSFAEQRQWFLWKLSPQSSAYHIKGGLMLQGTLNKEALQRALDFVSNRHDALRAVYVEDQDAQVSQYIAPIGQCAYHEFDASNGADSTAWRADFVAQPFVLTQGNLFRVGLIKHSDSQHELVVVMHHIISDAWSLQIIIDDFAKAYRDALSDKVLPIDTASVRYSDYAQWQRAWLNDEVKAEQLSYWHSAIGDDLSALRLPSDIATQQSRYQAVTEQIQLDGALKTALADYARVNNTSLFNVLATALKVLLHRYSGQSTIRVGMPIANRHNAGTESLVGFFVNTQVITTHLSGEVLLSDALEQVKTHLLGAQAHQDLPFEQLLDSLDLDRDLEQPLFQVMINHQRVDGEALLALPQLDVSPVSIAASEAQFELVLNCYENSDGLTNIEFEFAKERFSPTRRAELAHALNAVLIALVETQSQRIADLVLLPEAQRAQLHALSQGQTHTAASLVTSQLSAMAKQYPHNTALKFADTALSYQQLAAHSDRLAHYLYAQSHPVVAVRFARGIDMVIAALAVLKSGATYVPIDPSLPLERQQFIAQQSGAGLLLSDDIASELSGVPIHTLDESKLSVYPTTALGNTILPQQTAYMIFTSGSTGLPKGVAVSHQALADHCYAMQQYYQYQVGDHALLFASMGFDAALEQLLIPLLNGAQLSVVDPKSMGPDALVEYVEAEQVTVVDLPPAYLRHVPKLDSVRLCIVGGEGWHQGDFKLAQQSLPQAQFVNAYGPTEAVVTPTLWLGDAKSSVDGRYVPIGKPVGNRNVYVLDSDLNLLPQGAVGELYIGGSCLAEGYVQQADLTAERFVANPFSDNGTRLYRTGDLVRWNAQAQLEYLGRVDDQIKIRGHRIELGEIEAQLSALDGVAQAVVLVQSQQEQPVLVAFAVSDKLTGSALQVALRERLPEYMIPQAIEIVTQLPLNQNGKVDRKRLPTLTLVSEQGACVPPQAGLEQQIAQIWQSLLNVPQVGRHDSFFALGGDSISALRLVPRINQLGDYGIEVKDIFNAPDLAALAQLTAQSEQGPARLALVPVERTELMPVSAAQQSLWLTDRMSDAADKAAYNIAGGVSLSGELDIQALELAFNQLLARHEVLRTRFVNVEGEPRSEVLENVHFNIAVEQVECAQTAMQMRRDFEQQGFDLSTAPLMRAKVLKLGADSYQLLVSMHHIVSDGWSIANLVQELGMFYAEQLGDSSLVEAMAPLEVQYADYAHWQNARLASEEGDQNHAFWQQQLEAAPQVTTLPLHFPRPDKPSSQGEQVRFDIQADTAAQLQALSEAHQVSLFALLKASYMAFLSQQTGQQDLVVGTPMAGRETLSLEPLIGYFIKVMPLRVKVSADESLISLAKQVQQQFLAVQDHQLLTLERIMQLVDTPRQAGTSPIFQQLFVMQNTPQPRWPVDGMEITELPSGDVSSKFDSGIFIEPSETGFSGNLVFKTDLYLKDKMATLVTQWLSLLDTLAVHPEQALPRPKRSSGAKKRKSAKFGKLKK</sequence>
<evidence type="ECO:0000313" key="9">
    <source>
        <dbReference type="Proteomes" id="UP000031327"/>
    </source>
</evidence>
<accession>A0A0C1MCU3</accession>
<comment type="similarity">
    <text evidence="2">Belongs to the ATP-dependent AMP-binding enzyme family.</text>
</comment>
<dbReference type="Pfam" id="PF00550">
    <property type="entry name" value="PP-binding"/>
    <property type="match status" value="3"/>
</dbReference>
<evidence type="ECO:0000256" key="3">
    <source>
        <dbReference type="ARBA" id="ARBA00022450"/>
    </source>
</evidence>
<dbReference type="FunFam" id="2.30.38.10:FF:000001">
    <property type="entry name" value="Non-ribosomal peptide synthetase PvdI"/>
    <property type="match status" value="3"/>
</dbReference>
<dbReference type="RefSeq" id="WP_039611501.1">
    <property type="nucleotide sequence ID" value="NZ_JWIC01000010.1"/>
</dbReference>
<dbReference type="InterPro" id="IPR045851">
    <property type="entry name" value="AMP-bd_C_sf"/>
</dbReference>
<dbReference type="Gene3D" id="1.10.1200.10">
    <property type="entry name" value="ACP-like"/>
    <property type="match status" value="3"/>
</dbReference>
<dbReference type="FunFam" id="1.10.1200.10:FF:000005">
    <property type="entry name" value="Nonribosomal peptide synthetase 1"/>
    <property type="match status" value="3"/>
</dbReference>
<keyword evidence="5" id="KW-0677">Repeat</keyword>
<dbReference type="Pfam" id="PF00668">
    <property type="entry name" value="Condensation"/>
    <property type="match status" value="5"/>
</dbReference>
<dbReference type="PANTHER" id="PTHR45527:SF1">
    <property type="entry name" value="FATTY ACID SYNTHASE"/>
    <property type="match status" value="1"/>
</dbReference>
<evidence type="ECO:0000256" key="1">
    <source>
        <dbReference type="ARBA" id="ARBA00001957"/>
    </source>
</evidence>
<dbReference type="SMART" id="SM00823">
    <property type="entry name" value="PKS_PP"/>
    <property type="match status" value="2"/>
</dbReference>
<evidence type="ECO:0000256" key="2">
    <source>
        <dbReference type="ARBA" id="ARBA00006432"/>
    </source>
</evidence>
<dbReference type="InterPro" id="IPR036736">
    <property type="entry name" value="ACP-like_sf"/>
</dbReference>
<dbReference type="GO" id="GO:0003824">
    <property type="term" value="F:catalytic activity"/>
    <property type="evidence" value="ECO:0007669"/>
    <property type="project" value="InterPro"/>
</dbReference>
<dbReference type="FunFam" id="3.40.50.980:FF:000001">
    <property type="entry name" value="Non-ribosomal peptide synthetase"/>
    <property type="match status" value="2"/>
</dbReference>
<dbReference type="GO" id="GO:0031177">
    <property type="term" value="F:phosphopantetheine binding"/>
    <property type="evidence" value="ECO:0007669"/>
    <property type="project" value="InterPro"/>
</dbReference>
<dbReference type="NCBIfam" id="TIGR01720">
    <property type="entry name" value="NRPS-para261"/>
    <property type="match status" value="1"/>
</dbReference>
<dbReference type="NCBIfam" id="TIGR01733">
    <property type="entry name" value="AA-adenyl-dom"/>
    <property type="match status" value="3"/>
</dbReference>
<feature type="compositionally biased region" description="Basic residues" evidence="6">
    <location>
        <begin position="4034"/>
        <end position="4054"/>
    </location>
</feature>